<accession>A0ABP6QMU8</accession>
<evidence type="ECO:0000256" key="1">
    <source>
        <dbReference type="SAM" id="MobiDB-lite"/>
    </source>
</evidence>
<evidence type="ECO:0000313" key="3">
    <source>
        <dbReference type="Proteomes" id="UP001501237"/>
    </source>
</evidence>
<gene>
    <name evidence="2" type="ORF">GCM10010468_76210</name>
</gene>
<feature type="region of interest" description="Disordered" evidence="1">
    <location>
        <begin position="1"/>
        <end position="40"/>
    </location>
</feature>
<comment type="caution">
    <text evidence="2">The sequence shown here is derived from an EMBL/GenBank/DDBJ whole genome shotgun (WGS) entry which is preliminary data.</text>
</comment>
<proteinExistence type="predicted"/>
<reference evidence="3" key="1">
    <citation type="journal article" date="2019" name="Int. J. Syst. Evol. Microbiol.">
        <title>The Global Catalogue of Microorganisms (GCM) 10K type strain sequencing project: providing services to taxonomists for standard genome sequencing and annotation.</title>
        <authorList>
            <consortium name="The Broad Institute Genomics Platform"/>
            <consortium name="The Broad Institute Genome Sequencing Center for Infectious Disease"/>
            <person name="Wu L."/>
            <person name="Ma J."/>
        </authorList>
    </citation>
    <scope>NUCLEOTIDE SEQUENCE [LARGE SCALE GENOMIC DNA]</scope>
    <source>
        <strain evidence="3">JCM 9377</strain>
    </source>
</reference>
<sequence>MSPTSAEPDGSSATPPPDDTATVPEAGRPPLIADPDGDLEDIDIPGLEGLTLGGRGLSIVATLAVTTGACGSPHIGHTVWADLEVTCPTDPFPEVVTA</sequence>
<organism evidence="2 3">
    <name type="scientific">Actinocorallia longicatena</name>
    <dbReference type="NCBI Taxonomy" id="111803"/>
    <lineage>
        <taxon>Bacteria</taxon>
        <taxon>Bacillati</taxon>
        <taxon>Actinomycetota</taxon>
        <taxon>Actinomycetes</taxon>
        <taxon>Streptosporangiales</taxon>
        <taxon>Thermomonosporaceae</taxon>
        <taxon>Actinocorallia</taxon>
    </lineage>
</organism>
<name>A0ABP6QMU8_9ACTN</name>
<dbReference type="EMBL" id="BAAAUV010000039">
    <property type="protein sequence ID" value="GAA3239824.1"/>
    <property type="molecule type" value="Genomic_DNA"/>
</dbReference>
<protein>
    <submittedName>
        <fullName evidence="2">Uncharacterized protein</fullName>
    </submittedName>
</protein>
<evidence type="ECO:0000313" key="2">
    <source>
        <dbReference type="EMBL" id="GAA3239824.1"/>
    </source>
</evidence>
<keyword evidence="3" id="KW-1185">Reference proteome</keyword>
<dbReference type="Proteomes" id="UP001501237">
    <property type="component" value="Unassembled WGS sequence"/>
</dbReference>
<dbReference type="RefSeq" id="WP_344838710.1">
    <property type="nucleotide sequence ID" value="NZ_BAAAUV010000039.1"/>
</dbReference>